<evidence type="ECO:0000313" key="7">
    <source>
        <dbReference type="Proteomes" id="UP000001514"/>
    </source>
</evidence>
<keyword evidence="4 5" id="KW-0472">Membrane</keyword>
<comment type="subcellular location">
    <subcellularLocation>
        <location evidence="1">Membrane</location>
        <topology evidence="1">Multi-pass membrane protein</topology>
    </subcellularLocation>
</comment>
<dbReference type="InParanoid" id="D8R968"/>
<name>D8R968_SELML</name>
<evidence type="ECO:0000313" key="6">
    <source>
        <dbReference type="EMBL" id="EFJ31097.1"/>
    </source>
</evidence>
<feature type="transmembrane region" description="Helical" evidence="5">
    <location>
        <begin position="63"/>
        <end position="81"/>
    </location>
</feature>
<dbReference type="CDD" id="cd06178">
    <property type="entry name" value="MFS_unc93-like"/>
    <property type="match status" value="1"/>
</dbReference>
<accession>D8R968</accession>
<reference evidence="6 7" key="1">
    <citation type="journal article" date="2011" name="Science">
        <title>The Selaginella genome identifies genetic changes associated with the evolution of vascular plants.</title>
        <authorList>
            <person name="Banks J.A."/>
            <person name="Nishiyama T."/>
            <person name="Hasebe M."/>
            <person name="Bowman J.L."/>
            <person name="Gribskov M."/>
            <person name="dePamphilis C."/>
            <person name="Albert V.A."/>
            <person name="Aono N."/>
            <person name="Aoyama T."/>
            <person name="Ambrose B.A."/>
            <person name="Ashton N.W."/>
            <person name="Axtell M.J."/>
            <person name="Barker E."/>
            <person name="Barker M.S."/>
            <person name="Bennetzen J.L."/>
            <person name="Bonawitz N.D."/>
            <person name="Chapple C."/>
            <person name="Cheng C."/>
            <person name="Correa L.G."/>
            <person name="Dacre M."/>
            <person name="DeBarry J."/>
            <person name="Dreyer I."/>
            <person name="Elias M."/>
            <person name="Engstrom E.M."/>
            <person name="Estelle M."/>
            <person name="Feng L."/>
            <person name="Finet C."/>
            <person name="Floyd S.K."/>
            <person name="Frommer W.B."/>
            <person name="Fujita T."/>
            <person name="Gramzow L."/>
            <person name="Gutensohn M."/>
            <person name="Harholt J."/>
            <person name="Hattori M."/>
            <person name="Heyl A."/>
            <person name="Hirai T."/>
            <person name="Hiwatashi Y."/>
            <person name="Ishikawa M."/>
            <person name="Iwata M."/>
            <person name="Karol K.G."/>
            <person name="Koehler B."/>
            <person name="Kolukisaoglu U."/>
            <person name="Kubo M."/>
            <person name="Kurata T."/>
            <person name="Lalonde S."/>
            <person name="Li K."/>
            <person name="Li Y."/>
            <person name="Litt A."/>
            <person name="Lyons E."/>
            <person name="Manning G."/>
            <person name="Maruyama T."/>
            <person name="Michael T.P."/>
            <person name="Mikami K."/>
            <person name="Miyazaki S."/>
            <person name="Morinaga S."/>
            <person name="Murata T."/>
            <person name="Mueller-Roeber B."/>
            <person name="Nelson D.R."/>
            <person name="Obara M."/>
            <person name="Oguri Y."/>
            <person name="Olmstead R.G."/>
            <person name="Onodera N."/>
            <person name="Petersen B.L."/>
            <person name="Pils B."/>
            <person name="Prigge M."/>
            <person name="Rensing S.A."/>
            <person name="Riano-Pachon D.M."/>
            <person name="Roberts A.W."/>
            <person name="Sato Y."/>
            <person name="Scheller H.V."/>
            <person name="Schulz B."/>
            <person name="Schulz C."/>
            <person name="Shakirov E.V."/>
            <person name="Shibagaki N."/>
            <person name="Shinohara N."/>
            <person name="Shippen D.E."/>
            <person name="Soerensen I."/>
            <person name="Sotooka R."/>
            <person name="Sugimoto N."/>
            <person name="Sugita M."/>
            <person name="Sumikawa N."/>
            <person name="Tanurdzic M."/>
            <person name="Theissen G."/>
            <person name="Ulvskov P."/>
            <person name="Wakazuki S."/>
            <person name="Weng J.K."/>
            <person name="Willats W.W."/>
            <person name="Wipf D."/>
            <person name="Wolf P.G."/>
            <person name="Yang L."/>
            <person name="Zimmer A.D."/>
            <person name="Zhu Q."/>
            <person name="Mitros T."/>
            <person name="Hellsten U."/>
            <person name="Loque D."/>
            <person name="Otillar R."/>
            <person name="Salamov A."/>
            <person name="Schmutz J."/>
            <person name="Shapiro H."/>
            <person name="Lindquist E."/>
            <person name="Lucas S."/>
            <person name="Rokhsar D."/>
            <person name="Grigoriev I.V."/>
        </authorList>
    </citation>
    <scope>NUCLEOTIDE SEQUENCE [LARGE SCALE GENOMIC DNA]</scope>
</reference>
<dbReference type="AlphaFoldDB" id="D8R968"/>
<dbReference type="KEGG" id="smo:SELMODRAFT_33324"/>
<evidence type="ECO:0008006" key="8">
    <source>
        <dbReference type="Google" id="ProtNLM"/>
    </source>
</evidence>
<evidence type="ECO:0000256" key="5">
    <source>
        <dbReference type="SAM" id="Phobius"/>
    </source>
</evidence>
<dbReference type="HOGENOM" id="CLU_030884_1_2_1"/>
<protein>
    <recommendedName>
        <fullName evidence="8">Major facilitator superfamily (MFS) profile domain-containing protein</fullName>
    </recommendedName>
</protein>
<feature type="transmembrane region" description="Helical" evidence="5">
    <location>
        <begin position="187"/>
        <end position="206"/>
    </location>
</feature>
<dbReference type="InterPro" id="IPR051617">
    <property type="entry name" value="UNC-93-like_regulator"/>
</dbReference>
<dbReference type="PANTHER" id="PTHR23294:SF59">
    <property type="entry name" value="UNC93-LIKE PROTEIN C922.05C"/>
    <property type="match status" value="1"/>
</dbReference>
<feature type="transmembrane region" description="Helical" evidence="5">
    <location>
        <begin position="117"/>
        <end position="142"/>
    </location>
</feature>
<evidence type="ECO:0000256" key="4">
    <source>
        <dbReference type="ARBA" id="ARBA00023136"/>
    </source>
</evidence>
<feature type="transmembrane region" description="Helical" evidence="5">
    <location>
        <begin position="349"/>
        <end position="366"/>
    </location>
</feature>
<keyword evidence="2 5" id="KW-0812">Transmembrane</keyword>
<dbReference type="PANTHER" id="PTHR23294">
    <property type="entry name" value="ET TRANSLATION PRODUCT-RELATED"/>
    <property type="match status" value="1"/>
</dbReference>
<dbReference type="OrthoDB" id="196103at2759"/>
<dbReference type="InterPro" id="IPR010291">
    <property type="entry name" value="Ion_channel_UNC-93"/>
</dbReference>
<evidence type="ECO:0000256" key="1">
    <source>
        <dbReference type="ARBA" id="ARBA00004141"/>
    </source>
</evidence>
<evidence type="ECO:0000256" key="3">
    <source>
        <dbReference type="ARBA" id="ARBA00022989"/>
    </source>
</evidence>
<evidence type="ECO:0000256" key="2">
    <source>
        <dbReference type="ARBA" id="ARBA00022692"/>
    </source>
</evidence>
<organism evidence="7">
    <name type="scientific">Selaginella moellendorffii</name>
    <name type="common">Spikemoss</name>
    <dbReference type="NCBI Taxonomy" id="88036"/>
    <lineage>
        <taxon>Eukaryota</taxon>
        <taxon>Viridiplantae</taxon>
        <taxon>Streptophyta</taxon>
        <taxon>Embryophyta</taxon>
        <taxon>Tracheophyta</taxon>
        <taxon>Lycopodiopsida</taxon>
        <taxon>Selaginellales</taxon>
        <taxon>Selaginellaceae</taxon>
        <taxon>Selaginella</taxon>
    </lineage>
</organism>
<dbReference type="Pfam" id="PF05978">
    <property type="entry name" value="UNC-93"/>
    <property type="match status" value="1"/>
</dbReference>
<dbReference type="STRING" id="88036.D8R968"/>
<dbReference type="InterPro" id="IPR036259">
    <property type="entry name" value="MFS_trans_sf"/>
</dbReference>
<dbReference type="GO" id="GO:0016020">
    <property type="term" value="C:membrane"/>
    <property type="evidence" value="ECO:0007669"/>
    <property type="project" value="UniProtKB-SubCell"/>
</dbReference>
<feature type="transmembrane region" description="Helical" evidence="5">
    <location>
        <begin position="88"/>
        <end position="105"/>
    </location>
</feature>
<dbReference type="Gramene" id="EFJ31097">
    <property type="protein sequence ID" value="EFJ31097"/>
    <property type="gene ID" value="SELMODRAFT_33324"/>
</dbReference>
<keyword evidence="3 5" id="KW-1133">Transmembrane helix</keyword>
<feature type="transmembrane region" description="Helical" evidence="5">
    <location>
        <begin position="243"/>
        <end position="259"/>
    </location>
</feature>
<dbReference type="Proteomes" id="UP000001514">
    <property type="component" value="Unassembled WGS sequence"/>
</dbReference>
<dbReference type="OMA" id="FCYWLMG"/>
<sequence>MGVAVAAESEKRGAPRLRYNSPLVQVILIGFVCFCCPGMFNALNSMGGGGQVSKTASNNANTALYATFAVFGVLGGGIYNLLGPRFTLLFGSSFYVLFAGSYLFYNHHQDAKGDAFNITAGALLGMGAGLLWAGQGAIMMSYPPERLKGRYISIFWSIFNLGAMIGGFLPFGLNYNRPNAQSVNDATYIGFMVIMSFGSLLTLALLTPDRVVRDDGSRVTAIRYSNPFTEGWEILKLFRTPKLLLLAPACVASNFFYTYQFNGFNASLFNVRTRGFNGVFYWGAQMLGATVLGFLLDACHPRRKVRGFVGIAVVAVFGMVTWGGGLAKQLEYSRYDLPPELDFKSGPEYAGPFILFVCYGLLDAMYQTLCYWTMGALTDDALALSRCAGFYKGVQSAGAAVAWQLDAHKVRFLVQLLVNWGLLVLSVPLLMLIM</sequence>
<dbReference type="Gene3D" id="1.20.1250.20">
    <property type="entry name" value="MFS general substrate transporter like domains"/>
    <property type="match status" value="1"/>
</dbReference>
<dbReference type="EMBL" id="GL377574">
    <property type="protein sequence ID" value="EFJ31097.1"/>
    <property type="molecule type" value="Genomic_DNA"/>
</dbReference>
<dbReference type="SUPFAM" id="SSF103473">
    <property type="entry name" value="MFS general substrate transporter"/>
    <property type="match status" value="1"/>
</dbReference>
<feature type="transmembrane region" description="Helical" evidence="5">
    <location>
        <begin position="308"/>
        <end position="329"/>
    </location>
</feature>
<dbReference type="eggNOG" id="KOG3098">
    <property type="taxonomic scope" value="Eukaryota"/>
</dbReference>
<feature type="non-terminal residue" evidence="6">
    <location>
        <position position="434"/>
    </location>
</feature>
<keyword evidence="7" id="KW-1185">Reference proteome</keyword>
<gene>
    <name evidence="6" type="ORF">SELMODRAFT_33324</name>
</gene>
<proteinExistence type="predicted"/>
<feature type="transmembrane region" description="Helical" evidence="5">
    <location>
        <begin position="21"/>
        <end position="43"/>
    </location>
</feature>
<feature type="transmembrane region" description="Helical" evidence="5">
    <location>
        <begin position="279"/>
        <end position="296"/>
    </location>
</feature>
<feature type="transmembrane region" description="Helical" evidence="5">
    <location>
        <begin position="412"/>
        <end position="433"/>
    </location>
</feature>
<feature type="transmembrane region" description="Helical" evidence="5">
    <location>
        <begin position="154"/>
        <end position="175"/>
    </location>
</feature>